<protein>
    <submittedName>
        <fullName evidence="2">Uncharacterized protein</fullName>
    </submittedName>
</protein>
<dbReference type="Proteomes" id="UP000747542">
    <property type="component" value="Unassembled WGS sequence"/>
</dbReference>
<feature type="transmembrane region" description="Helical" evidence="1">
    <location>
        <begin position="38"/>
        <end position="57"/>
    </location>
</feature>
<keyword evidence="1" id="KW-1133">Transmembrane helix</keyword>
<keyword evidence="3" id="KW-1185">Reference proteome</keyword>
<proteinExistence type="predicted"/>
<dbReference type="EMBL" id="JAHLQT010035566">
    <property type="protein sequence ID" value="KAG7158194.1"/>
    <property type="molecule type" value="Genomic_DNA"/>
</dbReference>
<feature type="transmembrane region" description="Helical" evidence="1">
    <location>
        <begin position="460"/>
        <end position="481"/>
    </location>
</feature>
<evidence type="ECO:0000256" key="1">
    <source>
        <dbReference type="SAM" id="Phobius"/>
    </source>
</evidence>
<name>A0A8J5MNS0_HOMAM</name>
<feature type="transmembrane region" description="Helical" evidence="1">
    <location>
        <begin position="383"/>
        <end position="407"/>
    </location>
</feature>
<keyword evidence="1" id="KW-0812">Transmembrane</keyword>
<evidence type="ECO:0000313" key="3">
    <source>
        <dbReference type="Proteomes" id="UP000747542"/>
    </source>
</evidence>
<feature type="transmembrane region" description="Helical" evidence="1">
    <location>
        <begin position="12"/>
        <end position="32"/>
    </location>
</feature>
<reference evidence="2" key="1">
    <citation type="journal article" date="2021" name="Sci. Adv.">
        <title>The American lobster genome reveals insights on longevity, neural, and immune adaptations.</title>
        <authorList>
            <person name="Polinski J.M."/>
            <person name="Zimin A.V."/>
            <person name="Clark K.F."/>
            <person name="Kohn A.B."/>
            <person name="Sadowski N."/>
            <person name="Timp W."/>
            <person name="Ptitsyn A."/>
            <person name="Khanna P."/>
            <person name="Romanova D.Y."/>
            <person name="Williams P."/>
            <person name="Greenwood S.J."/>
            <person name="Moroz L.L."/>
            <person name="Walt D.R."/>
            <person name="Bodnar A.G."/>
        </authorList>
    </citation>
    <scope>NUCLEOTIDE SEQUENCE</scope>
    <source>
        <strain evidence="2">GMGI-L3</strain>
    </source>
</reference>
<dbReference type="AlphaFoldDB" id="A0A8J5MNS0"/>
<keyword evidence="1" id="KW-0472">Membrane</keyword>
<feature type="transmembrane region" description="Helical" evidence="1">
    <location>
        <begin position="356"/>
        <end position="376"/>
    </location>
</feature>
<evidence type="ECO:0000313" key="2">
    <source>
        <dbReference type="EMBL" id="KAG7158194.1"/>
    </source>
</evidence>
<gene>
    <name evidence="2" type="ORF">Hamer_G008829</name>
</gene>
<organism evidence="2 3">
    <name type="scientific">Homarus americanus</name>
    <name type="common">American lobster</name>
    <dbReference type="NCBI Taxonomy" id="6706"/>
    <lineage>
        <taxon>Eukaryota</taxon>
        <taxon>Metazoa</taxon>
        <taxon>Ecdysozoa</taxon>
        <taxon>Arthropoda</taxon>
        <taxon>Crustacea</taxon>
        <taxon>Multicrustacea</taxon>
        <taxon>Malacostraca</taxon>
        <taxon>Eumalacostraca</taxon>
        <taxon>Eucarida</taxon>
        <taxon>Decapoda</taxon>
        <taxon>Pleocyemata</taxon>
        <taxon>Astacidea</taxon>
        <taxon>Nephropoidea</taxon>
        <taxon>Nephropidae</taxon>
        <taxon>Homarus</taxon>
    </lineage>
</organism>
<accession>A0A8J5MNS0</accession>
<feature type="transmembrane region" description="Helical" evidence="1">
    <location>
        <begin position="299"/>
        <end position="318"/>
    </location>
</feature>
<comment type="caution">
    <text evidence="2">The sequence shown here is derived from an EMBL/GenBank/DDBJ whole genome shotgun (WGS) entry which is preliminary data.</text>
</comment>
<feature type="transmembrane region" description="Helical" evidence="1">
    <location>
        <begin position="330"/>
        <end position="350"/>
    </location>
</feature>
<sequence>MVWVTRMGSLLMAVLWIANIVLDIMAIIDLIYKTVGDGIFLAICFIFLHVIINAWLVRVLFHGFNKLGLFFLFLTSQSTLFLLSRGAWHGLRACCVQSQREKTRRTLRAKFALVCEMRNSFEKLSVEGSEYSLRSCVLSQSEAVPADTSGAPVVLQPSNIICTVEQGTDVSVKMEKTKFIPNTKKIVLNLDAPPDIYGGEPSVYKYVIRKLQALFSDKMNLSYHIVTDSTNTKILHASCTDKRIGTLPDRIISENPHVICNDTHYVLNLSRINGYEVYNITKRSFVDITSFVNRDLTKLIWLPIWPVAAVKIFITLSFRAHMKGDSIPALIYASTVFGILTWMVTQRTLYHTNLDVFLLAGLKLFFYVTRTILVCGTSVITTLLYIPIIYLSAKAAGVVGFMGYLAYVKAARNIELFDDPVDIYTFYPMHNPSVQVAESIVYCIWAVCAYCTSSDSHASIGLAIMLITLIGHSIGLGWLWFMRSWRSQPLRDPAQVLTLIKQMEYVRM</sequence>
<dbReference type="OrthoDB" id="6346354at2759"/>